<dbReference type="RefSeq" id="WP_349804598.1">
    <property type="nucleotide sequence ID" value="NZ_JBEGDP010000010.1"/>
</dbReference>
<dbReference type="InterPro" id="IPR036206">
    <property type="entry name" value="ThiamineP_synth_sf"/>
</dbReference>
<dbReference type="EMBL" id="JBEGDP010000010">
    <property type="protein sequence ID" value="MEQ7847664.1"/>
    <property type="molecule type" value="Genomic_DNA"/>
</dbReference>
<keyword evidence="3" id="KW-0784">Thiamine biosynthesis</keyword>
<dbReference type="InterPro" id="IPR022998">
    <property type="entry name" value="ThiamineP_synth_TenI"/>
</dbReference>
<evidence type="ECO:0000313" key="6">
    <source>
        <dbReference type="EMBL" id="MEQ7847664.1"/>
    </source>
</evidence>
<comment type="caution">
    <text evidence="6">The sequence shown here is derived from an EMBL/GenBank/DDBJ whole genome shotgun (WGS) entry which is preliminary data.</text>
</comment>
<evidence type="ECO:0000256" key="1">
    <source>
        <dbReference type="ARBA" id="ARBA00003814"/>
    </source>
</evidence>
<dbReference type="GO" id="GO:0004789">
    <property type="term" value="F:thiamine-phosphate diphosphorylase activity"/>
    <property type="evidence" value="ECO:0007669"/>
    <property type="project" value="UniProtKB-EC"/>
</dbReference>
<protein>
    <submittedName>
        <fullName evidence="6">Thiamine phosphate synthase</fullName>
        <ecNumber evidence="6">2.5.1.3</ecNumber>
    </submittedName>
</protein>
<dbReference type="PANTHER" id="PTHR20857">
    <property type="entry name" value="THIAMINE-PHOSPHATE PYROPHOSPHORYLASE"/>
    <property type="match status" value="1"/>
</dbReference>
<accession>A0ABV1NYT2</accession>
<feature type="domain" description="Thiamine phosphate synthase/TenI" evidence="5">
    <location>
        <begin position="30"/>
        <end position="208"/>
    </location>
</feature>
<dbReference type="InterPro" id="IPR013785">
    <property type="entry name" value="Aldolase_TIM"/>
</dbReference>
<evidence type="ECO:0000256" key="3">
    <source>
        <dbReference type="ARBA" id="ARBA00022977"/>
    </source>
</evidence>
<proteinExistence type="predicted"/>
<reference evidence="6 7" key="1">
    <citation type="submission" date="2024-02" db="EMBL/GenBank/DDBJ databases">
        <title>Full genome sequence of Nocardioides kribbensis.</title>
        <authorList>
            <person name="Poletto B.L."/>
            <person name="Silva G."/>
            <person name="Galante D."/>
            <person name="Campos K.R."/>
            <person name="Santos M.B.N."/>
            <person name="Sacchi C.T."/>
        </authorList>
    </citation>
    <scope>NUCLEOTIDE SEQUENCE [LARGE SCALE GENOMIC DNA]</scope>
    <source>
        <strain evidence="6 7">O4R</strain>
    </source>
</reference>
<keyword evidence="6" id="KW-0808">Transferase</keyword>
<evidence type="ECO:0000313" key="7">
    <source>
        <dbReference type="Proteomes" id="UP001482520"/>
    </source>
</evidence>
<dbReference type="CDD" id="cd00564">
    <property type="entry name" value="TMP_TenI"/>
    <property type="match status" value="1"/>
</dbReference>
<gene>
    <name evidence="6" type="ORF">V6R90_10265</name>
</gene>
<comment type="pathway">
    <text evidence="2">Cofactor biosynthesis; thiamine diphosphate biosynthesis.</text>
</comment>
<evidence type="ECO:0000256" key="2">
    <source>
        <dbReference type="ARBA" id="ARBA00004948"/>
    </source>
</evidence>
<evidence type="ECO:0000256" key="4">
    <source>
        <dbReference type="SAM" id="MobiDB-lite"/>
    </source>
</evidence>
<evidence type="ECO:0000259" key="5">
    <source>
        <dbReference type="Pfam" id="PF02581"/>
    </source>
</evidence>
<keyword evidence="7" id="KW-1185">Reference proteome</keyword>
<dbReference type="SUPFAM" id="SSF51391">
    <property type="entry name" value="Thiamin phosphate synthase"/>
    <property type="match status" value="1"/>
</dbReference>
<sequence length="208" mass="21424">MDQPRPIQPDPIRPDPIRPDPARWRPGGVLLVADTRACRPRGVVATVAAALDGGVRWVQLRAKTEPDGEVLELLGEVAELCRDRARLVVDDRVDVLLAARARGLAVDGVHVGRRDLPVDLVRRLVGPDALVGLTTPTPALAARAGDLPPGTVDYLGVGAFRASTTKADHPPVTGATGLAAVVAAAGRLPCVAIGGVVAGDLAAVRGAG</sequence>
<organism evidence="6 7">
    <name type="scientific">Nocardioides kribbensis</name>
    <dbReference type="NCBI Taxonomy" id="305517"/>
    <lineage>
        <taxon>Bacteria</taxon>
        <taxon>Bacillati</taxon>
        <taxon>Actinomycetota</taxon>
        <taxon>Actinomycetes</taxon>
        <taxon>Propionibacteriales</taxon>
        <taxon>Nocardioidaceae</taxon>
        <taxon>Nocardioides</taxon>
    </lineage>
</organism>
<dbReference type="Proteomes" id="UP001482520">
    <property type="component" value="Unassembled WGS sequence"/>
</dbReference>
<comment type="function">
    <text evidence="1">Condenses 4-methyl-5-(beta-hydroxyethyl)thiazole monophosphate (THZ-P) and 2-methyl-4-amino-5-hydroxymethyl pyrimidine pyrophosphate (HMP-PP) to form thiamine monophosphate (TMP).</text>
</comment>
<dbReference type="PANTHER" id="PTHR20857:SF15">
    <property type="entry name" value="THIAMINE-PHOSPHATE SYNTHASE"/>
    <property type="match status" value="1"/>
</dbReference>
<feature type="non-terminal residue" evidence="6">
    <location>
        <position position="208"/>
    </location>
</feature>
<name>A0ABV1NYT2_9ACTN</name>
<dbReference type="Gene3D" id="3.20.20.70">
    <property type="entry name" value="Aldolase class I"/>
    <property type="match status" value="1"/>
</dbReference>
<feature type="compositionally biased region" description="Pro residues" evidence="4">
    <location>
        <begin position="1"/>
        <end position="11"/>
    </location>
</feature>
<dbReference type="Pfam" id="PF02581">
    <property type="entry name" value="TMP-TENI"/>
    <property type="match status" value="1"/>
</dbReference>
<dbReference type="EC" id="2.5.1.3" evidence="6"/>
<feature type="region of interest" description="Disordered" evidence="4">
    <location>
        <begin position="1"/>
        <end position="20"/>
    </location>
</feature>